<dbReference type="Proteomes" id="UP001159405">
    <property type="component" value="Unassembled WGS sequence"/>
</dbReference>
<sequence>TVSEDGKGKKTVLKKDAVSSIFSGLRSNVKVSENHQHELRQGRPRALSMLGEFFLTPVRLKHAFAEEHPAYHFKICRATLSKMFLSWINLLFFELGSIPI</sequence>
<reference evidence="2 3" key="1">
    <citation type="submission" date="2022-05" db="EMBL/GenBank/DDBJ databases">
        <authorList>
            <consortium name="Genoscope - CEA"/>
            <person name="William W."/>
        </authorList>
    </citation>
    <scope>NUCLEOTIDE SEQUENCE [LARGE SCALE GENOMIC DNA]</scope>
</reference>
<accession>A0ABN8S066</accession>
<evidence type="ECO:0000313" key="3">
    <source>
        <dbReference type="Proteomes" id="UP001159405"/>
    </source>
</evidence>
<feature type="non-terminal residue" evidence="2">
    <location>
        <position position="1"/>
    </location>
</feature>
<dbReference type="EMBL" id="CALNXK010000412">
    <property type="protein sequence ID" value="CAH3185117.1"/>
    <property type="molecule type" value="Genomic_DNA"/>
</dbReference>
<name>A0ABN8S066_9CNID</name>
<dbReference type="Pfam" id="PF13613">
    <property type="entry name" value="HTH_Tnp_4"/>
    <property type="match status" value="1"/>
</dbReference>
<feature type="domain" description="Transposase Helix-turn-helix" evidence="1">
    <location>
        <begin position="46"/>
        <end position="95"/>
    </location>
</feature>
<organism evidence="2 3">
    <name type="scientific">Porites lobata</name>
    <dbReference type="NCBI Taxonomy" id="104759"/>
    <lineage>
        <taxon>Eukaryota</taxon>
        <taxon>Metazoa</taxon>
        <taxon>Cnidaria</taxon>
        <taxon>Anthozoa</taxon>
        <taxon>Hexacorallia</taxon>
        <taxon>Scleractinia</taxon>
        <taxon>Fungiina</taxon>
        <taxon>Poritidae</taxon>
        <taxon>Porites</taxon>
    </lineage>
</organism>
<evidence type="ECO:0000313" key="2">
    <source>
        <dbReference type="EMBL" id="CAH3185117.1"/>
    </source>
</evidence>
<proteinExistence type="predicted"/>
<keyword evidence="3" id="KW-1185">Reference proteome</keyword>
<comment type="caution">
    <text evidence="2">The sequence shown here is derived from an EMBL/GenBank/DDBJ whole genome shotgun (WGS) entry which is preliminary data.</text>
</comment>
<protein>
    <recommendedName>
        <fullName evidence="1">Transposase Helix-turn-helix domain-containing protein</fullName>
    </recommendedName>
</protein>
<dbReference type="InterPro" id="IPR027805">
    <property type="entry name" value="Transposase_HTH_dom"/>
</dbReference>
<evidence type="ECO:0000259" key="1">
    <source>
        <dbReference type="Pfam" id="PF13613"/>
    </source>
</evidence>
<gene>
    <name evidence="2" type="ORF">PLOB_00032135</name>
</gene>